<organism evidence="2 3">
    <name type="scientific">Roseivirga pacifica</name>
    <dbReference type="NCBI Taxonomy" id="1267423"/>
    <lineage>
        <taxon>Bacteria</taxon>
        <taxon>Pseudomonadati</taxon>
        <taxon>Bacteroidota</taxon>
        <taxon>Cytophagia</taxon>
        <taxon>Cytophagales</taxon>
        <taxon>Roseivirgaceae</taxon>
        <taxon>Roseivirga</taxon>
    </lineage>
</organism>
<dbReference type="PROSITE" id="PS51257">
    <property type="entry name" value="PROKAR_LIPOPROTEIN"/>
    <property type="match status" value="1"/>
</dbReference>
<dbReference type="OrthoDB" id="1355849at2"/>
<gene>
    <name evidence="2" type="ORF">SAMN05216290_1197</name>
</gene>
<feature type="coiled-coil region" evidence="1">
    <location>
        <begin position="24"/>
        <end position="51"/>
    </location>
</feature>
<protein>
    <submittedName>
        <fullName evidence="2">Uncharacterized protein</fullName>
    </submittedName>
</protein>
<dbReference type="EMBL" id="FOIR01000001">
    <property type="protein sequence ID" value="SEW00733.1"/>
    <property type="molecule type" value="Genomic_DNA"/>
</dbReference>
<sequence length="191" mass="22389">MKIKKQLFGLDTSLVLVVLLFGCQSSVKKQAEVAEERIEEYLETQVELVEKPIQLTGLWMFEDVHASEELQEHHYMVIEGDGDELVGWYYGTTDDFDDAREGYYPGFYVSAMQDLILDGDSLRFSISINEEKLYTKPVPLTLTENDSIDLPKWDIGVTYFQRDYVGIVRKERIEFDIYLRRYRIFKRADSK</sequence>
<keyword evidence="1" id="KW-0175">Coiled coil</keyword>
<proteinExistence type="predicted"/>
<name>A0A1I0NHX9_9BACT</name>
<dbReference type="GeneID" id="99985929"/>
<reference evidence="3" key="1">
    <citation type="submission" date="2016-10" db="EMBL/GenBank/DDBJ databases">
        <authorList>
            <person name="Varghese N."/>
            <person name="Submissions S."/>
        </authorList>
    </citation>
    <scope>NUCLEOTIDE SEQUENCE [LARGE SCALE GENOMIC DNA]</scope>
    <source>
        <strain evidence="3">CGMCC 1.12402</strain>
    </source>
</reference>
<dbReference type="RefSeq" id="WP_090257599.1">
    <property type="nucleotide sequence ID" value="NZ_FOIR01000001.1"/>
</dbReference>
<evidence type="ECO:0000313" key="3">
    <source>
        <dbReference type="Proteomes" id="UP000199437"/>
    </source>
</evidence>
<keyword evidence="3" id="KW-1185">Reference proteome</keyword>
<dbReference type="STRING" id="1267423.SAMN05216290_1197"/>
<dbReference type="AlphaFoldDB" id="A0A1I0NHX9"/>
<evidence type="ECO:0000256" key="1">
    <source>
        <dbReference type="SAM" id="Coils"/>
    </source>
</evidence>
<dbReference type="Proteomes" id="UP000199437">
    <property type="component" value="Unassembled WGS sequence"/>
</dbReference>
<accession>A0A1I0NHX9</accession>
<evidence type="ECO:0000313" key="2">
    <source>
        <dbReference type="EMBL" id="SEW00733.1"/>
    </source>
</evidence>